<dbReference type="Proteomes" id="UP000191987">
    <property type="component" value="Unassembled WGS sequence"/>
</dbReference>
<proteinExistence type="predicted"/>
<name>A0A1S7Q071_9HYPH</name>
<dbReference type="EMBL" id="FBWG01000016">
    <property type="protein sequence ID" value="CUX29332.1"/>
    <property type="molecule type" value="Genomic_DNA"/>
</dbReference>
<evidence type="ECO:0000313" key="2">
    <source>
        <dbReference type="Proteomes" id="UP000191987"/>
    </source>
</evidence>
<protein>
    <submittedName>
        <fullName evidence="1">Uncharacterized protein</fullName>
    </submittedName>
</protein>
<sequence length="306" mass="32953">MPDHHTRLLRHAVVKIDDVLVHEAHAAGGDSLADGVPFRRAVQTVKRVLAVLEDIKGARAERVLQARRHAAVLGGIFDQFRLAGDHFVRRGPFRPLLTPLDDALTRPGETFAANADAVTHGAAALLHDIKEARARIDNHGARAFAGRVDNPLAIITAVDFLIGDGGNDVTAILNRAVHDGQFRIADARREHLPEIAADGACLLANGVSRARRGAACEKRSGGDAEKGKEGASGKICVGACHKAGLSHISNGYIAVVRHLFRVMRIAKIVNRPLKASHKALAEWVQYLFLLERVQITTICAPCGTRS</sequence>
<evidence type="ECO:0000313" key="1">
    <source>
        <dbReference type="EMBL" id="CUX29332.1"/>
    </source>
</evidence>
<reference evidence="1 2" key="1">
    <citation type="submission" date="2016-01" db="EMBL/GenBank/DDBJ databases">
        <authorList>
            <person name="Oliw E.H."/>
        </authorList>
    </citation>
    <scope>NUCLEOTIDE SEQUENCE [LARGE SCALE GENOMIC DNA]</scope>
    <source>
        <strain evidence="1 2">Zutra 3-1</strain>
    </source>
</reference>
<gene>
    <name evidence="1" type="ORF">AGR7C_Cc230058</name>
</gene>
<organism evidence="1 2">
    <name type="scientific">Agrobacterium deltaense Zutra 3/1</name>
    <dbReference type="NCBI Taxonomy" id="1183427"/>
    <lineage>
        <taxon>Bacteria</taxon>
        <taxon>Pseudomonadati</taxon>
        <taxon>Pseudomonadota</taxon>
        <taxon>Alphaproteobacteria</taxon>
        <taxon>Hyphomicrobiales</taxon>
        <taxon>Rhizobiaceae</taxon>
        <taxon>Rhizobium/Agrobacterium group</taxon>
        <taxon>Agrobacterium</taxon>
    </lineage>
</organism>
<dbReference type="AlphaFoldDB" id="A0A1S7Q071"/>
<accession>A0A1S7Q071</accession>